<protein>
    <recommendedName>
        <fullName evidence="5">Collagen triple helix repeat protein</fullName>
    </recommendedName>
</protein>
<evidence type="ECO:0000313" key="4">
    <source>
        <dbReference type="Proteomes" id="UP000249819"/>
    </source>
</evidence>
<evidence type="ECO:0000256" key="1">
    <source>
        <dbReference type="SAM" id="MobiDB-lite"/>
    </source>
</evidence>
<accession>A0A327VQ27</accession>
<dbReference type="EMBL" id="QLMA01000007">
    <property type="protein sequence ID" value="RAJ77445.1"/>
    <property type="molecule type" value="Genomic_DNA"/>
</dbReference>
<organism evidence="3 4">
    <name type="scientific">Chitinophaga dinghuensis</name>
    <dbReference type="NCBI Taxonomy" id="1539050"/>
    <lineage>
        <taxon>Bacteria</taxon>
        <taxon>Pseudomonadati</taxon>
        <taxon>Bacteroidota</taxon>
        <taxon>Chitinophagia</taxon>
        <taxon>Chitinophagales</taxon>
        <taxon>Chitinophagaceae</taxon>
        <taxon>Chitinophaga</taxon>
    </lineage>
</organism>
<dbReference type="Proteomes" id="UP000249819">
    <property type="component" value="Unassembled WGS sequence"/>
</dbReference>
<dbReference type="RefSeq" id="WP_146616265.1">
    <property type="nucleotide sequence ID" value="NZ_QLMA01000007.1"/>
</dbReference>
<feature type="chain" id="PRO_5016353947" description="Collagen triple helix repeat protein" evidence="2">
    <location>
        <begin position="24"/>
        <end position="194"/>
    </location>
</feature>
<gene>
    <name evidence="3" type="ORF">CLV59_107212</name>
</gene>
<reference evidence="3 4" key="1">
    <citation type="submission" date="2018-06" db="EMBL/GenBank/DDBJ databases">
        <title>Genomic Encyclopedia of Archaeal and Bacterial Type Strains, Phase II (KMG-II): from individual species to whole genera.</title>
        <authorList>
            <person name="Goeker M."/>
        </authorList>
    </citation>
    <scope>NUCLEOTIDE SEQUENCE [LARGE SCALE GENOMIC DNA]</scope>
    <source>
        <strain evidence="3 4">DSM 29821</strain>
    </source>
</reference>
<dbReference type="OrthoDB" id="679784at2"/>
<dbReference type="Gene3D" id="1.20.5.320">
    <property type="entry name" value="6-Phosphogluconate Dehydrogenase, domain 3"/>
    <property type="match status" value="1"/>
</dbReference>
<keyword evidence="4" id="KW-1185">Reference proteome</keyword>
<name>A0A327VQ27_9BACT</name>
<evidence type="ECO:0008006" key="5">
    <source>
        <dbReference type="Google" id="ProtNLM"/>
    </source>
</evidence>
<evidence type="ECO:0000256" key="2">
    <source>
        <dbReference type="SAM" id="SignalP"/>
    </source>
</evidence>
<proteinExistence type="predicted"/>
<evidence type="ECO:0000313" key="3">
    <source>
        <dbReference type="EMBL" id="RAJ77445.1"/>
    </source>
</evidence>
<dbReference type="AlphaFoldDB" id="A0A327VQ27"/>
<feature type="region of interest" description="Disordered" evidence="1">
    <location>
        <begin position="32"/>
        <end position="53"/>
    </location>
</feature>
<sequence>MKQIKRFASYALMLTAAVMFLVACSKNGDPGPAGAAGPKGDNGANGPQGPAGPKGDTGVANVIYSAWLDVAYLPDTDTSATGKVDTIGWYAGIPSAKLTAAMIGKCDVKVYMNFQTATDPVVMPLPYFGSFQVNYYLQPGYIVLNSDVRASTITYQGNKYYQVRYIIIPGGVSARGAIDWNNYEKVKAWLNIVD</sequence>
<keyword evidence="2" id="KW-0732">Signal</keyword>
<dbReference type="PROSITE" id="PS51257">
    <property type="entry name" value="PROKAR_LIPOPROTEIN"/>
    <property type="match status" value="1"/>
</dbReference>
<comment type="caution">
    <text evidence="3">The sequence shown here is derived from an EMBL/GenBank/DDBJ whole genome shotgun (WGS) entry which is preliminary data.</text>
</comment>
<feature type="signal peptide" evidence="2">
    <location>
        <begin position="1"/>
        <end position="23"/>
    </location>
</feature>